<evidence type="ECO:0000256" key="3">
    <source>
        <dbReference type="ARBA" id="ARBA00023163"/>
    </source>
</evidence>
<evidence type="ECO:0000256" key="4">
    <source>
        <dbReference type="PROSITE-ProRule" id="PRU00335"/>
    </source>
</evidence>
<dbReference type="Gene3D" id="1.10.10.60">
    <property type="entry name" value="Homeodomain-like"/>
    <property type="match status" value="1"/>
</dbReference>
<dbReference type="RefSeq" id="WP_238749192.1">
    <property type="nucleotide sequence ID" value="NZ_CAKLPZ010000001.1"/>
</dbReference>
<comment type="caution">
    <text evidence="6">The sequence shown here is derived from an EMBL/GenBank/DDBJ whole genome shotgun (WGS) entry which is preliminary data.</text>
</comment>
<keyword evidence="2 4" id="KW-0238">DNA-binding</keyword>
<name>A0ABM9AXN8_9BACT</name>
<keyword evidence="1" id="KW-0805">Transcription regulation</keyword>
<dbReference type="PANTHER" id="PTHR47506:SF1">
    <property type="entry name" value="HTH-TYPE TRANSCRIPTIONAL REGULATOR YJDC"/>
    <property type="match status" value="1"/>
</dbReference>
<dbReference type="SUPFAM" id="SSF48498">
    <property type="entry name" value="Tetracyclin repressor-like, C-terminal domain"/>
    <property type="match status" value="1"/>
</dbReference>
<protein>
    <submittedName>
        <fullName evidence="6">HTH-type transcriptional repressor ComR</fullName>
    </submittedName>
</protein>
<evidence type="ECO:0000313" key="6">
    <source>
        <dbReference type="EMBL" id="CAH0998994.1"/>
    </source>
</evidence>
<dbReference type="PROSITE" id="PS50977">
    <property type="entry name" value="HTH_TETR_2"/>
    <property type="match status" value="1"/>
</dbReference>
<dbReference type="Pfam" id="PF00440">
    <property type="entry name" value="TetR_N"/>
    <property type="match status" value="1"/>
</dbReference>
<dbReference type="PANTHER" id="PTHR47506">
    <property type="entry name" value="TRANSCRIPTIONAL REGULATORY PROTEIN"/>
    <property type="match status" value="1"/>
</dbReference>
<dbReference type="InterPro" id="IPR036271">
    <property type="entry name" value="Tet_transcr_reg_TetR-rel_C_sf"/>
</dbReference>
<dbReference type="PRINTS" id="PR00455">
    <property type="entry name" value="HTHTETR"/>
</dbReference>
<accession>A0ABM9AXN8</accession>
<evidence type="ECO:0000256" key="1">
    <source>
        <dbReference type="ARBA" id="ARBA00023015"/>
    </source>
</evidence>
<dbReference type="SUPFAM" id="SSF46689">
    <property type="entry name" value="Homeodomain-like"/>
    <property type="match status" value="1"/>
</dbReference>
<organism evidence="6 7">
    <name type="scientific">Neolewinella maritima</name>
    <dbReference type="NCBI Taxonomy" id="1383882"/>
    <lineage>
        <taxon>Bacteria</taxon>
        <taxon>Pseudomonadati</taxon>
        <taxon>Bacteroidota</taxon>
        <taxon>Saprospiria</taxon>
        <taxon>Saprospirales</taxon>
        <taxon>Lewinellaceae</taxon>
        <taxon>Neolewinella</taxon>
    </lineage>
</organism>
<evidence type="ECO:0000256" key="2">
    <source>
        <dbReference type="ARBA" id="ARBA00023125"/>
    </source>
</evidence>
<sequence>MPRETAFDETAILERARNLFWEKGYTATSIQDLEAALGIRRSSIYNTFGGKRQLYDRTLAQYQEENLSRLRTALLNTPDLRAALITLFTQAASQLHPECLTSSRGCYIVNATTEMANSCADALTFVSDNREQFTTILHEALAGSQVRGQLDKDADPMELADFLFLCYNGLQVVVQTRIERPALLRSVTRCINSLPWT</sequence>
<dbReference type="InterPro" id="IPR009057">
    <property type="entry name" value="Homeodomain-like_sf"/>
</dbReference>
<keyword evidence="3" id="KW-0804">Transcription</keyword>
<evidence type="ECO:0000313" key="7">
    <source>
        <dbReference type="Proteomes" id="UP000837803"/>
    </source>
</evidence>
<evidence type="ECO:0000259" key="5">
    <source>
        <dbReference type="PROSITE" id="PS50977"/>
    </source>
</evidence>
<keyword evidence="7" id="KW-1185">Reference proteome</keyword>
<feature type="domain" description="HTH tetR-type" evidence="5">
    <location>
        <begin position="6"/>
        <end position="66"/>
    </location>
</feature>
<dbReference type="InterPro" id="IPR001647">
    <property type="entry name" value="HTH_TetR"/>
</dbReference>
<gene>
    <name evidence="6" type="primary">comR</name>
    <name evidence="6" type="ORF">LEM8419_00287</name>
</gene>
<dbReference type="Gene3D" id="1.10.357.10">
    <property type="entry name" value="Tetracycline Repressor, domain 2"/>
    <property type="match status" value="1"/>
</dbReference>
<dbReference type="Proteomes" id="UP000837803">
    <property type="component" value="Unassembled WGS sequence"/>
</dbReference>
<reference evidence="6" key="1">
    <citation type="submission" date="2021-12" db="EMBL/GenBank/DDBJ databases">
        <authorList>
            <person name="Rodrigo-Torres L."/>
            <person name="Arahal R. D."/>
            <person name="Lucena T."/>
        </authorList>
    </citation>
    <scope>NUCLEOTIDE SEQUENCE</scope>
    <source>
        <strain evidence="6">CECT 8419</strain>
    </source>
</reference>
<dbReference type="EMBL" id="CAKLPZ010000001">
    <property type="protein sequence ID" value="CAH0998994.1"/>
    <property type="molecule type" value="Genomic_DNA"/>
</dbReference>
<feature type="DNA-binding region" description="H-T-H motif" evidence="4">
    <location>
        <begin position="29"/>
        <end position="48"/>
    </location>
</feature>
<proteinExistence type="predicted"/>